<gene>
    <name evidence="3" type="ORF">BKA67DRAFT_530705</name>
</gene>
<accession>A0A9P8UZ89</accession>
<feature type="region of interest" description="Disordered" evidence="1">
    <location>
        <begin position="146"/>
        <end position="196"/>
    </location>
</feature>
<evidence type="ECO:0000256" key="1">
    <source>
        <dbReference type="SAM" id="MobiDB-lite"/>
    </source>
</evidence>
<evidence type="ECO:0000256" key="2">
    <source>
        <dbReference type="SAM" id="Phobius"/>
    </source>
</evidence>
<feature type="transmembrane region" description="Helical" evidence="2">
    <location>
        <begin position="16"/>
        <end position="40"/>
    </location>
</feature>
<keyword evidence="2" id="KW-0812">Transmembrane</keyword>
<sequence>MSQENTQDVGGNNRTLVITLSTVLSVVGVVVIAITLYLCLRNRRRRAKLFNRGVTPIDDDEIESWKVNRNVNEKGGGRFTSRNSAMSTRAHRKAPSNSVIQYQSQIRSSIDAVPQSPRCFIHKHSFEMPQSPQAAVLARAPNARSGLTDETVAGEKPFVTVISPKRQSSRLHKSPPGPNGSRTRGSRGSRSSSVRSFSFGDTYFGENMTVSPRTSNDYHSANRVPSRVYSTSTAPPRVSFGENLNAAFASLSDHEPLTTVLSPPPLHRTEIGRAIG</sequence>
<organism evidence="3 4">
    <name type="scientific">Truncatella angustata</name>
    <dbReference type="NCBI Taxonomy" id="152316"/>
    <lineage>
        <taxon>Eukaryota</taxon>
        <taxon>Fungi</taxon>
        <taxon>Dikarya</taxon>
        <taxon>Ascomycota</taxon>
        <taxon>Pezizomycotina</taxon>
        <taxon>Sordariomycetes</taxon>
        <taxon>Xylariomycetidae</taxon>
        <taxon>Amphisphaeriales</taxon>
        <taxon>Sporocadaceae</taxon>
        <taxon>Truncatella</taxon>
    </lineage>
</organism>
<feature type="compositionally biased region" description="Low complexity" evidence="1">
    <location>
        <begin position="179"/>
        <end position="196"/>
    </location>
</feature>
<keyword evidence="2" id="KW-0472">Membrane</keyword>
<reference evidence="3" key="1">
    <citation type="journal article" date="2021" name="Nat. Commun.">
        <title>Genetic determinants of endophytism in the Arabidopsis root mycobiome.</title>
        <authorList>
            <person name="Mesny F."/>
            <person name="Miyauchi S."/>
            <person name="Thiergart T."/>
            <person name="Pickel B."/>
            <person name="Atanasova L."/>
            <person name="Karlsson M."/>
            <person name="Huettel B."/>
            <person name="Barry K.W."/>
            <person name="Haridas S."/>
            <person name="Chen C."/>
            <person name="Bauer D."/>
            <person name="Andreopoulos W."/>
            <person name="Pangilinan J."/>
            <person name="LaButti K."/>
            <person name="Riley R."/>
            <person name="Lipzen A."/>
            <person name="Clum A."/>
            <person name="Drula E."/>
            <person name="Henrissat B."/>
            <person name="Kohler A."/>
            <person name="Grigoriev I.V."/>
            <person name="Martin F.M."/>
            <person name="Hacquard S."/>
        </authorList>
    </citation>
    <scope>NUCLEOTIDE SEQUENCE</scope>
    <source>
        <strain evidence="3">MPI-SDFR-AT-0073</strain>
    </source>
</reference>
<dbReference type="AlphaFoldDB" id="A0A9P8UZ89"/>
<comment type="caution">
    <text evidence="3">The sequence shown here is derived from an EMBL/GenBank/DDBJ whole genome shotgun (WGS) entry which is preliminary data.</text>
</comment>
<feature type="region of interest" description="Disordered" evidence="1">
    <location>
        <begin position="75"/>
        <end position="99"/>
    </location>
</feature>
<dbReference type="GeneID" id="70128171"/>
<proteinExistence type="predicted"/>
<keyword evidence="2" id="KW-1133">Transmembrane helix</keyword>
<name>A0A9P8UZ89_9PEZI</name>
<dbReference type="RefSeq" id="XP_045964745.1">
    <property type="nucleotide sequence ID" value="XM_046099279.1"/>
</dbReference>
<protein>
    <submittedName>
        <fullName evidence="3">Uncharacterized protein</fullName>
    </submittedName>
</protein>
<evidence type="ECO:0000313" key="4">
    <source>
        <dbReference type="Proteomes" id="UP000758603"/>
    </source>
</evidence>
<evidence type="ECO:0000313" key="3">
    <source>
        <dbReference type="EMBL" id="KAH6660614.1"/>
    </source>
</evidence>
<dbReference type="OrthoDB" id="4120617at2759"/>
<dbReference type="EMBL" id="JAGPXC010000001">
    <property type="protein sequence ID" value="KAH6660614.1"/>
    <property type="molecule type" value="Genomic_DNA"/>
</dbReference>
<dbReference type="Proteomes" id="UP000758603">
    <property type="component" value="Unassembled WGS sequence"/>
</dbReference>
<keyword evidence="4" id="KW-1185">Reference proteome</keyword>